<dbReference type="Pfam" id="PF20271">
    <property type="entry name" value="CATASP"/>
    <property type="match status" value="1"/>
</dbReference>
<feature type="compositionally biased region" description="Low complexity" evidence="1">
    <location>
        <begin position="98"/>
        <end position="108"/>
    </location>
</feature>
<reference evidence="3 4" key="1">
    <citation type="submission" date="2019-11" db="EMBL/GenBank/DDBJ databases">
        <authorList>
            <person name="Yuan L."/>
        </authorList>
    </citation>
    <scope>NUCLEOTIDE SEQUENCE [LARGE SCALE GENOMIC DNA]</scope>
    <source>
        <strain evidence="3 4">TRM43335</strain>
    </source>
</reference>
<protein>
    <recommendedName>
        <fullName evidence="2">CATRA-Associated Small Protein domain-containing protein</fullName>
    </recommendedName>
</protein>
<dbReference type="OrthoDB" id="3540846at2"/>
<gene>
    <name evidence="3" type="ORF">F0L17_00445</name>
</gene>
<proteinExistence type="predicted"/>
<dbReference type="EMBL" id="WIXO01000001">
    <property type="protein sequence ID" value="MTE17627.1"/>
    <property type="molecule type" value="Genomic_DNA"/>
</dbReference>
<dbReference type="InterPro" id="IPR046924">
    <property type="entry name" value="CATASP"/>
</dbReference>
<evidence type="ECO:0000256" key="1">
    <source>
        <dbReference type="SAM" id="MobiDB-lite"/>
    </source>
</evidence>
<feature type="region of interest" description="Disordered" evidence="1">
    <location>
        <begin position="85"/>
        <end position="108"/>
    </location>
</feature>
<comment type="caution">
    <text evidence="3">The sequence shown here is derived from an EMBL/GenBank/DDBJ whole genome shotgun (WGS) entry which is preliminary data.</text>
</comment>
<evidence type="ECO:0000259" key="2">
    <source>
        <dbReference type="Pfam" id="PF20271"/>
    </source>
</evidence>
<sequence>MAAEVLGDIPAWRLKQENWNAVGHGLEAMRRALAAGDAAGLRRAVADVEMAGPYRIVGLEDADLLPLPKECRERINELVHVLNSADPTDRAGGWTTPSGDSASSGAAG</sequence>
<accession>A0A6G2B5U5</accession>
<dbReference type="AlphaFoldDB" id="A0A6G2B5U5"/>
<organism evidence="3 4">
    <name type="scientific">Streptomyces taklimakanensis</name>
    <dbReference type="NCBI Taxonomy" id="2569853"/>
    <lineage>
        <taxon>Bacteria</taxon>
        <taxon>Bacillati</taxon>
        <taxon>Actinomycetota</taxon>
        <taxon>Actinomycetes</taxon>
        <taxon>Kitasatosporales</taxon>
        <taxon>Streptomycetaceae</taxon>
        <taxon>Streptomyces</taxon>
    </lineage>
</organism>
<feature type="domain" description="CATRA-Associated Small Protein" evidence="2">
    <location>
        <begin position="2"/>
        <end position="83"/>
    </location>
</feature>
<evidence type="ECO:0000313" key="4">
    <source>
        <dbReference type="Proteomes" id="UP000473014"/>
    </source>
</evidence>
<keyword evidence="4" id="KW-1185">Reference proteome</keyword>
<dbReference type="RefSeq" id="WP_155069240.1">
    <property type="nucleotide sequence ID" value="NZ_WIXO01000001.1"/>
</dbReference>
<name>A0A6G2B5U5_9ACTN</name>
<dbReference type="Proteomes" id="UP000473014">
    <property type="component" value="Unassembled WGS sequence"/>
</dbReference>
<evidence type="ECO:0000313" key="3">
    <source>
        <dbReference type="EMBL" id="MTE17627.1"/>
    </source>
</evidence>